<comment type="caution">
    <text evidence="1">The sequence shown here is derived from an EMBL/GenBank/DDBJ whole genome shotgun (WGS) entry which is preliminary data.</text>
</comment>
<protein>
    <submittedName>
        <fullName evidence="1">Uncharacterized protein</fullName>
    </submittedName>
</protein>
<keyword evidence="2" id="KW-1185">Reference proteome</keyword>
<evidence type="ECO:0000313" key="2">
    <source>
        <dbReference type="Proteomes" id="UP001064048"/>
    </source>
</evidence>
<gene>
    <name evidence="1" type="ORF">MSG28_011897</name>
</gene>
<accession>A0ACC0KNC1</accession>
<name>A0ACC0KNC1_CHOFU</name>
<reference evidence="1 2" key="1">
    <citation type="journal article" date="2022" name="Genome Biol. Evol.">
        <title>The Spruce Budworm Genome: Reconstructing the Evolutionary History of Antifreeze Proteins.</title>
        <authorList>
            <person name="Beliveau C."/>
            <person name="Gagne P."/>
            <person name="Picq S."/>
            <person name="Vernygora O."/>
            <person name="Keeling C.I."/>
            <person name="Pinkney K."/>
            <person name="Doucet D."/>
            <person name="Wen F."/>
            <person name="Johnston J.S."/>
            <person name="Maaroufi H."/>
            <person name="Boyle B."/>
            <person name="Laroche J."/>
            <person name="Dewar K."/>
            <person name="Juretic N."/>
            <person name="Blackburn G."/>
            <person name="Nisole A."/>
            <person name="Brunet B."/>
            <person name="Brandao M."/>
            <person name="Lumley L."/>
            <person name="Duan J."/>
            <person name="Quan G."/>
            <person name="Lucarotti C.J."/>
            <person name="Roe A.D."/>
            <person name="Sperling F.A.H."/>
            <person name="Levesque R.C."/>
            <person name="Cusson M."/>
        </authorList>
    </citation>
    <scope>NUCLEOTIDE SEQUENCE [LARGE SCALE GENOMIC DNA]</scope>
    <source>
        <strain evidence="1">Glfc:IPQL:Cfum</strain>
    </source>
</reference>
<proteinExistence type="predicted"/>
<dbReference type="Proteomes" id="UP001064048">
    <property type="component" value="Chromosome 20"/>
</dbReference>
<evidence type="ECO:0000313" key="1">
    <source>
        <dbReference type="EMBL" id="KAI8437646.1"/>
    </source>
</evidence>
<organism evidence="1 2">
    <name type="scientific">Choristoneura fumiferana</name>
    <name type="common">Spruce budworm moth</name>
    <name type="synonym">Archips fumiferana</name>
    <dbReference type="NCBI Taxonomy" id="7141"/>
    <lineage>
        <taxon>Eukaryota</taxon>
        <taxon>Metazoa</taxon>
        <taxon>Ecdysozoa</taxon>
        <taxon>Arthropoda</taxon>
        <taxon>Hexapoda</taxon>
        <taxon>Insecta</taxon>
        <taxon>Pterygota</taxon>
        <taxon>Neoptera</taxon>
        <taxon>Endopterygota</taxon>
        <taxon>Lepidoptera</taxon>
        <taxon>Glossata</taxon>
        <taxon>Ditrysia</taxon>
        <taxon>Tortricoidea</taxon>
        <taxon>Tortricidae</taxon>
        <taxon>Tortricinae</taxon>
        <taxon>Choristoneura</taxon>
    </lineage>
</organism>
<dbReference type="EMBL" id="CM046120">
    <property type="protein sequence ID" value="KAI8437646.1"/>
    <property type="molecule type" value="Genomic_DNA"/>
</dbReference>
<sequence>MANDTGGPISGLRNITDRDPYTIISQEQQHRCSNLVSPLLSERSQRAALPEAVWEHHRPERSTMKKIFWIDRNYMDRFYPANLCGIEPEMKGPC</sequence>